<evidence type="ECO:0000313" key="2">
    <source>
        <dbReference type="Proteomes" id="UP000580250"/>
    </source>
</evidence>
<dbReference type="EMBL" id="CAJEWN010000066">
    <property type="protein sequence ID" value="CAD2157526.1"/>
    <property type="molecule type" value="Genomic_DNA"/>
</dbReference>
<reference evidence="1 2" key="1">
    <citation type="submission" date="2020-08" db="EMBL/GenBank/DDBJ databases">
        <authorList>
            <person name="Koutsovoulos G."/>
            <person name="Danchin GJ E."/>
        </authorList>
    </citation>
    <scope>NUCLEOTIDE SEQUENCE [LARGE SCALE GENOMIC DNA]</scope>
</reference>
<evidence type="ECO:0000313" key="1">
    <source>
        <dbReference type="EMBL" id="CAD2157526.1"/>
    </source>
</evidence>
<organism evidence="1 2">
    <name type="scientific">Meloidogyne enterolobii</name>
    <name type="common">Root-knot nematode worm</name>
    <name type="synonym">Meloidogyne mayaguensis</name>
    <dbReference type="NCBI Taxonomy" id="390850"/>
    <lineage>
        <taxon>Eukaryota</taxon>
        <taxon>Metazoa</taxon>
        <taxon>Ecdysozoa</taxon>
        <taxon>Nematoda</taxon>
        <taxon>Chromadorea</taxon>
        <taxon>Rhabditida</taxon>
        <taxon>Tylenchina</taxon>
        <taxon>Tylenchomorpha</taxon>
        <taxon>Tylenchoidea</taxon>
        <taxon>Meloidogynidae</taxon>
        <taxon>Meloidogyninae</taxon>
        <taxon>Meloidogyne</taxon>
    </lineage>
</organism>
<accession>A0A6V7UGE9</accession>
<dbReference type="AlphaFoldDB" id="A0A6V7UGE9"/>
<name>A0A6V7UGE9_MELEN</name>
<comment type="caution">
    <text evidence="1">The sequence shown here is derived from an EMBL/GenBank/DDBJ whole genome shotgun (WGS) entry which is preliminary data.</text>
</comment>
<gene>
    <name evidence="1" type="ORF">MENT_LOCUS12665</name>
</gene>
<proteinExistence type="predicted"/>
<sequence>MERLPKNQKWQFSSNLLLIGISYGLPDTQTLNFFLIPFIHDRHSQNMQNWYLSSFLFPFHHVLNK</sequence>
<protein>
    <submittedName>
        <fullName evidence="1">Uncharacterized protein</fullName>
    </submittedName>
</protein>
<dbReference type="Proteomes" id="UP000580250">
    <property type="component" value="Unassembled WGS sequence"/>
</dbReference>